<feature type="region of interest" description="Disordered" evidence="1">
    <location>
        <begin position="132"/>
        <end position="181"/>
    </location>
</feature>
<feature type="region of interest" description="Disordered" evidence="1">
    <location>
        <begin position="1"/>
        <end position="39"/>
    </location>
</feature>
<sequence length="226" mass="25004">MLLREPRRRRRQRKSREPRAAADWQRFAEPDKSEPPRIGPAPGVVIVVVAVFRELKISDPDAVFHALAVDGVELVEVVGAEGFVRGGRRVRRGRGAAAVDRRVGAREGHHAVDDEVIVDDIGDARVGSRTRAAAARRLPAPETDGGKGAAAAAAAATVARRRDRRTPRPPRRARGHRDRRDRRRLVTRWRVLLRGAPALRRHDRRAAVAARHGRFARAPELADALA</sequence>
<dbReference type="EMBL" id="ML011732">
    <property type="protein sequence ID" value="RKO95445.1"/>
    <property type="molecule type" value="Genomic_DNA"/>
</dbReference>
<feature type="compositionally biased region" description="Basic and acidic residues" evidence="1">
    <location>
        <begin position="15"/>
        <end position="35"/>
    </location>
</feature>
<dbReference type="Proteomes" id="UP000268535">
    <property type="component" value="Unassembled WGS sequence"/>
</dbReference>
<protein>
    <submittedName>
        <fullName evidence="2">Uncharacterized protein</fullName>
    </submittedName>
</protein>
<feature type="compositionally biased region" description="Basic residues" evidence="1">
    <location>
        <begin position="159"/>
        <end position="181"/>
    </location>
</feature>
<evidence type="ECO:0000313" key="3">
    <source>
        <dbReference type="Proteomes" id="UP000268535"/>
    </source>
</evidence>
<accession>A0A4P9WSS5</accession>
<name>A0A4P9WSS5_9FUNG</name>
<proteinExistence type="predicted"/>
<gene>
    <name evidence="2" type="ORF">CAUPRSCDRAFT_12859</name>
</gene>
<evidence type="ECO:0000256" key="1">
    <source>
        <dbReference type="SAM" id="MobiDB-lite"/>
    </source>
</evidence>
<reference evidence="3" key="1">
    <citation type="journal article" date="2018" name="Nat. Microbiol.">
        <title>Leveraging single-cell genomics to expand the fungal tree of life.</title>
        <authorList>
            <person name="Ahrendt S.R."/>
            <person name="Quandt C.A."/>
            <person name="Ciobanu D."/>
            <person name="Clum A."/>
            <person name="Salamov A."/>
            <person name="Andreopoulos B."/>
            <person name="Cheng J.F."/>
            <person name="Woyke T."/>
            <person name="Pelin A."/>
            <person name="Henrissat B."/>
            <person name="Reynolds N.K."/>
            <person name="Benny G.L."/>
            <person name="Smith M.E."/>
            <person name="James T.Y."/>
            <person name="Grigoriev I.V."/>
        </authorList>
    </citation>
    <scope>NUCLEOTIDE SEQUENCE [LARGE SCALE GENOMIC DNA]</scope>
    <source>
        <strain evidence="3">ATCC 52028</strain>
    </source>
</reference>
<feature type="compositionally biased region" description="Basic residues" evidence="1">
    <location>
        <begin position="1"/>
        <end position="14"/>
    </location>
</feature>
<evidence type="ECO:0000313" key="2">
    <source>
        <dbReference type="EMBL" id="RKO95445.1"/>
    </source>
</evidence>
<organism evidence="2 3">
    <name type="scientific">Caulochytrium protostelioides</name>
    <dbReference type="NCBI Taxonomy" id="1555241"/>
    <lineage>
        <taxon>Eukaryota</taxon>
        <taxon>Fungi</taxon>
        <taxon>Fungi incertae sedis</taxon>
        <taxon>Chytridiomycota</taxon>
        <taxon>Chytridiomycota incertae sedis</taxon>
        <taxon>Chytridiomycetes</taxon>
        <taxon>Caulochytriales</taxon>
        <taxon>Caulochytriaceae</taxon>
        <taxon>Caulochytrium</taxon>
    </lineage>
</organism>
<feature type="compositionally biased region" description="Low complexity" evidence="1">
    <location>
        <begin position="149"/>
        <end position="158"/>
    </location>
</feature>
<dbReference type="AlphaFoldDB" id="A0A4P9WSS5"/>